<name>A0ACC0C9U3_CATRO</name>
<accession>A0ACC0C9U3</accession>
<dbReference type="Proteomes" id="UP001060085">
    <property type="component" value="Linkage Group LG01"/>
</dbReference>
<gene>
    <name evidence="1" type="ORF">M9H77_02764</name>
</gene>
<keyword evidence="2" id="KW-1185">Reference proteome</keyword>
<protein>
    <submittedName>
        <fullName evidence="1">Uncharacterized protein</fullName>
    </submittedName>
</protein>
<evidence type="ECO:0000313" key="1">
    <source>
        <dbReference type="EMBL" id="KAI5681536.1"/>
    </source>
</evidence>
<proteinExistence type="predicted"/>
<organism evidence="1 2">
    <name type="scientific">Catharanthus roseus</name>
    <name type="common">Madagascar periwinkle</name>
    <name type="synonym">Vinca rosea</name>
    <dbReference type="NCBI Taxonomy" id="4058"/>
    <lineage>
        <taxon>Eukaryota</taxon>
        <taxon>Viridiplantae</taxon>
        <taxon>Streptophyta</taxon>
        <taxon>Embryophyta</taxon>
        <taxon>Tracheophyta</taxon>
        <taxon>Spermatophyta</taxon>
        <taxon>Magnoliopsida</taxon>
        <taxon>eudicotyledons</taxon>
        <taxon>Gunneridae</taxon>
        <taxon>Pentapetalae</taxon>
        <taxon>asterids</taxon>
        <taxon>lamiids</taxon>
        <taxon>Gentianales</taxon>
        <taxon>Apocynaceae</taxon>
        <taxon>Rauvolfioideae</taxon>
        <taxon>Vinceae</taxon>
        <taxon>Catharanthinae</taxon>
        <taxon>Catharanthus</taxon>
    </lineage>
</organism>
<sequence>MHRSHAPYRCGLFKMIYSCCEAGFGYTQGYSSGYDHVFGSVRGLHCTWLVPPYEGFFRWRGRFRLGRVDPLEEGRRPWRVWPNRSMWTPHHALRLTQNRQRHDKVFRVWAWSFGPISLEGHGLGPRGTQVPYAAAVDLVASYGGGSLWDYRRSVPEVMGISSEFQLGVKRKYTTELRMRFPSLKESNVRTRISDEFSMIDVDVQNIGTLVHESDELESVDIRGRSSIVDKDENNEDEEEVEWESDEEDEEEEFQSESDSETWYVGVRRRVLTRTSPSPVAASSVETSTPLAMASILPGTSPSPATASIPSGTSTPPAVALTPPATLTPFPQLPYSSLASPSTTSLASSAIGMLSRPIVHHQHVHQHLPLHPPIHLPLHPRAHFVEAHLSFGKVPDRIKNIWNHESYILCYDHLILIR</sequence>
<evidence type="ECO:0000313" key="2">
    <source>
        <dbReference type="Proteomes" id="UP001060085"/>
    </source>
</evidence>
<dbReference type="EMBL" id="CM044701">
    <property type="protein sequence ID" value="KAI5681536.1"/>
    <property type="molecule type" value="Genomic_DNA"/>
</dbReference>
<reference evidence="2" key="1">
    <citation type="journal article" date="2023" name="Nat. Plants">
        <title>Single-cell RNA sequencing provides a high-resolution roadmap for understanding the multicellular compartmentation of specialized metabolism.</title>
        <authorList>
            <person name="Sun S."/>
            <person name="Shen X."/>
            <person name="Li Y."/>
            <person name="Li Y."/>
            <person name="Wang S."/>
            <person name="Li R."/>
            <person name="Zhang H."/>
            <person name="Shen G."/>
            <person name="Guo B."/>
            <person name="Wei J."/>
            <person name="Xu J."/>
            <person name="St-Pierre B."/>
            <person name="Chen S."/>
            <person name="Sun C."/>
        </authorList>
    </citation>
    <scope>NUCLEOTIDE SEQUENCE [LARGE SCALE GENOMIC DNA]</scope>
</reference>
<comment type="caution">
    <text evidence="1">The sequence shown here is derived from an EMBL/GenBank/DDBJ whole genome shotgun (WGS) entry which is preliminary data.</text>
</comment>